<dbReference type="Proteomes" id="UP000315971">
    <property type="component" value="Unassembled WGS sequence"/>
</dbReference>
<feature type="transmembrane region" description="Helical" evidence="9">
    <location>
        <begin position="85"/>
        <end position="104"/>
    </location>
</feature>
<dbReference type="GO" id="GO:0016740">
    <property type="term" value="F:transferase activity"/>
    <property type="evidence" value="ECO:0007669"/>
    <property type="project" value="UniProtKB-KW"/>
</dbReference>
<feature type="binding site" evidence="8">
    <location>
        <position position="511"/>
    </location>
    <ligand>
        <name>Mn(2+)</name>
        <dbReference type="ChEBI" id="CHEBI:29035"/>
    </ligand>
</feature>
<dbReference type="PIRSF" id="PIRSF005091">
    <property type="entry name" value="Mmb_sulf_HI1246"/>
    <property type="match status" value="1"/>
</dbReference>
<dbReference type="InterPro" id="IPR050448">
    <property type="entry name" value="OpgB/LTA_synthase_biosynth"/>
</dbReference>
<evidence type="ECO:0000256" key="5">
    <source>
        <dbReference type="ARBA" id="ARBA00023136"/>
    </source>
</evidence>
<evidence type="ECO:0000256" key="2">
    <source>
        <dbReference type="ARBA" id="ARBA00022475"/>
    </source>
</evidence>
<evidence type="ECO:0000313" key="12">
    <source>
        <dbReference type="Proteomes" id="UP000315971"/>
    </source>
</evidence>
<dbReference type="CDD" id="cd16015">
    <property type="entry name" value="LTA_synthase"/>
    <property type="match status" value="1"/>
</dbReference>
<dbReference type="GO" id="GO:0005886">
    <property type="term" value="C:plasma membrane"/>
    <property type="evidence" value="ECO:0007669"/>
    <property type="project" value="UniProtKB-SubCell"/>
</dbReference>
<name>A0A521D9Y4_9SPHI</name>
<evidence type="ECO:0000313" key="11">
    <source>
        <dbReference type="EMBL" id="SMO68526.1"/>
    </source>
</evidence>
<keyword evidence="11" id="KW-0808">Transferase</keyword>
<feature type="transmembrane region" description="Helical" evidence="9">
    <location>
        <begin position="12"/>
        <end position="32"/>
    </location>
</feature>
<organism evidence="11 12">
    <name type="scientific">Solitalea koreensis</name>
    <dbReference type="NCBI Taxonomy" id="543615"/>
    <lineage>
        <taxon>Bacteria</taxon>
        <taxon>Pseudomonadati</taxon>
        <taxon>Bacteroidota</taxon>
        <taxon>Sphingobacteriia</taxon>
        <taxon>Sphingobacteriales</taxon>
        <taxon>Sphingobacteriaceae</taxon>
        <taxon>Solitalea</taxon>
    </lineage>
</organism>
<dbReference type="SUPFAM" id="SSF53649">
    <property type="entry name" value="Alkaline phosphatase-like"/>
    <property type="match status" value="1"/>
</dbReference>
<keyword evidence="7" id="KW-0464">Manganese</keyword>
<feature type="domain" description="Sulfatase N-terminal" evidence="10">
    <location>
        <begin position="278"/>
        <end position="561"/>
    </location>
</feature>
<keyword evidence="2" id="KW-1003">Cell membrane</keyword>
<dbReference type="Pfam" id="PF00884">
    <property type="entry name" value="Sulfatase"/>
    <property type="match status" value="1"/>
</dbReference>
<gene>
    <name evidence="11" type="ORF">SAMN06265350_106112</name>
</gene>
<feature type="transmembrane region" description="Helical" evidence="9">
    <location>
        <begin position="178"/>
        <end position="195"/>
    </location>
</feature>
<dbReference type="InterPro" id="IPR017850">
    <property type="entry name" value="Alkaline_phosphatase_core_sf"/>
</dbReference>
<feature type="binding site" evidence="7">
    <location>
        <position position="458"/>
    </location>
    <ligand>
        <name>substrate</name>
    </ligand>
</feature>
<evidence type="ECO:0000256" key="1">
    <source>
        <dbReference type="ARBA" id="ARBA00004651"/>
    </source>
</evidence>
<evidence type="ECO:0000259" key="10">
    <source>
        <dbReference type="Pfam" id="PF00884"/>
    </source>
</evidence>
<evidence type="ECO:0000256" key="3">
    <source>
        <dbReference type="ARBA" id="ARBA00022692"/>
    </source>
</evidence>
<dbReference type="GO" id="GO:0046872">
    <property type="term" value="F:metal ion binding"/>
    <property type="evidence" value="ECO:0007669"/>
    <property type="project" value="UniProtKB-KW"/>
</dbReference>
<dbReference type="InterPro" id="IPR012160">
    <property type="entry name" value="LtaS-like"/>
</dbReference>
<dbReference type="OrthoDB" id="9777768at2"/>
<reference evidence="11 12" key="1">
    <citation type="submission" date="2017-05" db="EMBL/GenBank/DDBJ databases">
        <authorList>
            <person name="Varghese N."/>
            <person name="Submissions S."/>
        </authorList>
    </citation>
    <scope>NUCLEOTIDE SEQUENCE [LARGE SCALE GENOMIC DNA]</scope>
    <source>
        <strain evidence="11 12">DSM 21342</strain>
    </source>
</reference>
<evidence type="ECO:0000256" key="6">
    <source>
        <dbReference type="PIRSR" id="PIRSR005091-1"/>
    </source>
</evidence>
<dbReference type="Gene3D" id="3.30.1120.80">
    <property type="match status" value="1"/>
</dbReference>
<feature type="binding site" evidence="8">
    <location>
        <position position="326"/>
    </location>
    <ligand>
        <name>Mn(2+)</name>
        <dbReference type="ChEBI" id="CHEBI:29035"/>
    </ligand>
</feature>
<dbReference type="PANTHER" id="PTHR47371">
    <property type="entry name" value="LIPOTEICHOIC ACID SYNTHASE"/>
    <property type="match status" value="1"/>
</dbReference>
<dbReference type="AlphaFoldDB" id="A0A521D9Y4"/>
<dbReference type="Gene3D" id="3.40.720.10">
    <property type="entry name" value="Alkaline Phosphatase, subunit A"/>
    <property type="match status" value="1"/>
</dbReference>
<feature type="transmembrane region" description="Helical" evidence="9">
    <location>
        <begin position="138"/>
        <end position="157"/>
    </location>
</feature>
<keyword evidence="3 9" id="KW-0812">Transmembrane</keyword>
<keyword evidence="7" id="KW-0479">Metal-binding</keyword>
<feature type="binding site" evidence="8">
    <location>
        <position position="510"/>
    </location>
    <ligand>
        <name>Mn(2+)</name>
        <dbReference type="ChEBI" id="CHEBI:29035"/>
    </ligand>
</feature>
<comment type="subcellular location">
    <subcellularLocation>
        <location evidence="1">Cell membrane</location>
        <topology evidence="1">Multi-pass membrane protein</topology>
    </subcellularLocation>
</comment>
<keyword evidence="5 9" id="KW-0472">Membrane</keyword>
<accession>A0A521D9Y4</accession>
<evidence type="ECO:0000256" key="4">
    <source>
        <dbReference type="ARBA" id="ARBA00022989"/>
    </source>
</evidence>
<sequence>MKLASNRYSLLIHIFIQTVILSFLVRLALLVWNFNDLQLSFLSTIKIFGLGLIYDGAVATFFIQIYALYLLLLPQKFNNALFNKAFTHTYFFLTTLILIFSFFAEFTFWEEFGSRFNFIAVDYLIYTYEVVQNINQSYPLPLLIGGVVAFTLLLQWIAVKKGSFRRSFESKTSIPARFAITGGFVLFAILHLFIFNNGQAEWSQNRYDNELTKAGIYSFGAAFKNNELDYDTFYLKNDIDSAFNDVRKLVADKNTQYDGQEIRSIKRSIENGDSSSKPNVIMITIESFSADFLTKFGNKNKITPFLDSLTDKNVFFNNMYATGTRTVRGMEALSLSIPPTPGSSIVRRPNNTHLFTVGEIFAKKGYARSFIYGGDGYFDNMNQYFGGNGFDIIDRGRGYLMGDEFTAKRTLIADKDIHFENAWGICDEDIYDAVIRDADEKQKNNKPFFDFVMTTSNHRPYTYPANCIDIPSGSGRDGAVKYTDYAIRKFISKIQSKPWFKNTIIILVADHCASSAGKNEINVSKYHIPCWILNIPKTEPMQIKSLCSQIDLYPTLFSMLGWKYDSNLFGKNALEFTPNTARAFVGTYQKLGYMKNDTLVVLGPQQSVSSYKWITDNSKETPIKDSPSLVKEAVSYYQTANYLFKNGGLKK</sequence>
<proteinExistence type="predicted"/>
<evidence type="ECO:0000256" key="8">
    <source>
        <dbReference type="PIRSR" id="PIRSR005091-3"/>
    </source>
</evidence>
<protein>
    <submittedName>
        <fullName evidence="11">Phosphoglycerol transferase MdoB</fullName>
    </submittedName>
</protein>
<feature type="active site" evidence="6">
    <location>
        <position position="326"/>
    </location>
</feature>
<keyword evidence="12" id="KW-1185">Reference proteome</keyword>
<dbReference type="EMBL" id="FXSZ01000006">
    <property type="protein sequence ID" value="SMO68526.1"/>
    <property type="molecule type" value="Genomic_DNA"/>
</dbReference>
<keyword evidence="4 9" id="KW-1133">Transmembrane helix</keyword>
<dbReference type="PANTHER" id="PTHR47371:SF3">
    <property type="entry name" value="PHOSPHOGLYCEROL TRANSFERASE I"/>
    <property type="match status" value="1"/>
</dbReference>
<feature type="binding site" evidence="8">
    <location>
        <position position="286"/>
    </location>
    <ligand>
        <name>Mn(2+)</name>
        <dbReference type="ChEBI" id="CHEBI:29035"/>
    </ligand>
</feature>
<dbReference type="RefSeq" id="WP_142604076.1">
    <property type="nucleotide sequence ID" value="NZ_FXSZ01000006.1"/>
</dbReference>
<dbReference type="InterPro" id="IPR000917">
    <property type="entry name" value="Sulfatase_N"/>
</dbReference>
<evidence type="ECO:0000256" key="9">
    <source>
        <dbReference type="SAM" id="Phobius"/>
    </source>
</evidence>
<feature type="transmembrane region" description="Helical" evidence="9">
    <location>
        <begin position="52"/>
        <end position="73"/>
    </location>
</feature>
<evidence type="ECO:0000256" key="7">
    <source>
        <dbReference type="PIRSR" id="PIRSR005091-2"/>
    </source>
</evidence>